<accession>A0ACC2NVH3</accession>
<proteinExistence type="predicted"/>
<protein>
    <submittedName>
        <fullName evidence="1">Uncharacterized protein</fullName>
    </submittedName>
</protein>
<sequence length="1440" mass="158977">MKRIRDMFSMVQAITVLTVLKMLADAQTTCNGGAGRVVYERLPDQQLQGFDDDIIKDSAPPFRVLERCQELCLRDRTSTNNLVHTCSSFDFQPGSRLDTYSAAADYEESTCYLSAETAQPEGIGNLMMVPNSVHFTEVCLTLISWNGVITLGVYPFQECDLLAASRIERECPNRRYVFERHSRKKLKLPQTDVKEVSATNRTECEDKCLNEFSFVCRSATFDASMRSCIMSRFTRRTHPELLEDSANSEYLENTCLNAEHRCDGLAVFIKEENKRLRGPFEVDVYTNLTLDECQALCLRAEKYFCRSVEFVEPTRQCVISEEDSVSQRDDIGISNPGHHFYDLVCLDNHPSIARGSEYPDNSATSHLFSDSRRPDTAFQRFRNSRLSGEFHSEITGRSLSECLDECLRQPSFQCRSAVYSEQYRTCRLSKFNQRDGHRIIYDADYDYYENLMHQHADDGGPAYRPDPLGQDTHGRPLLGRPGYSDDGYPSGNSLPSRPAASRPLPTVPNQSYPNTGIPPHYLPGDIRNSISYNPPDDPRGYNSYPNRYPMEYQYPSIVGEQIPYPGDDRYRPPYASGGFRHPSRPSVSSALPPLRPTGSRFPGVIHRYPSVNSLDRPGAAGAYPQSSIPNRFPYVGGGDGYPVDQYPAFGIDGNKLPPERYPVNGDRLSDKDYPYYGSPRHPTYGGNKDYDRPYGGAPYAPSGRPPVSSGYGSGGPGPGPPPGNSLTGPSSGYDDGAIVGGGYIGEGGVYHSRPLGSTSGSGSGGPIIGRPPLISRCDEGDSFRQVSQGTRVRQPFVRRVATVSSERACGAECSNARDFVCRSFNYRGKYVPAAGPGIPGSPLAGSQPQYGPGGAGVSPEDRDNCELSDRDSKDMDIGNPIYYDSASDYDFYERNSGRQGIDDCLDVSQICSEEGMEFTLRTPEAFIGRIYTHNHYDKCFFRGSGGTVNVLRISGSHGYPECGTQRYGDTMTNIVVVQFSDYVQTDRDKRFNLTCMFRGPDETVVTSGYIDAGRSAAPVPIEYLPAENTLSSKVRLMILYQGRPTTTIAVGDPLTFRLEAIDGYTYSSDIFATNVVAKDPYSGRSVQLIDRYGCPVDNYVFPGLDRLREGDSLEARFNAFKIPESNFLVFEAHVRTCREGCQPAFCPSHNGRSEPSFGRKRRSIDPDDEAAEESDLQQLGNSTSNNDTTISRTTTNADELVSTGTRAEVKSAFDGPDEFVRSMIEVFDSRFDMDEENSTTAEMRIAPVIQTVCMSPDEYYGLVGASIALLILLTSIIAMVGFIYRKYVYTTVIKNRKANRLSTRNSSRITSSCGTSSKMRFGGRRSSHNTMAASISAAIAGNFSFLSAGHSKPNTLTSPMARTLSSVVNQQAADRDDLPPRAAQRHLGIATGLSTSSGSSFDPSEPIYSDASLFEIASSQCSLIVPSDDKNHTDNNFRLA</sequence>
<evidence type="ECO:0000313" key="1">
    <source>
        <dbReference type="EMBL" id="KAJ8674606.1"/>
    </source>
</evidence>
<name>A0ACC2NVH3_9HYME</name>
<organism evidence="1 2">
    <name type="scientific">Eretmocerus hayati</name>
    <dbReference type="NCBI Taxonomy" id="131215"/>
    <lineage>
        <taxon>Eukaryota</taxon>
        <taxon>Metazoa</taxon>
        <taxon>Ecdysozoa</taxon>
        <taxon>Arthropoda</taxon>
        <taxon>Hexapoda</taxon>
        <taxon>Insecta</taxon>
        <taxon>Pterygota</taxon>
        <taxon>Neoptera</taxon>
        <taxon>Endopterygota</taxon>
        <taxon>Hymenoptera</taxon>
        <taxon>Apocrita</taxon>
        <taxon>Proctotrupomorpha</taxon>
        <taxon>Chalcidoidea</taxon>
        <taxon>Aphelinidae</taxon>
        <taxon>Aphelininae</taxon>
        <taxon>Eretmocerus</taxon>
    </lineage>
</organism>
<dbReference type="Proteomes" id="UP001239111">
    <property type="component" value="Chromosome 3"/>
</dbReference>
<evidence type="ECO:0000313" key="2">
    <source>
        <dbReference type="Proteomes" id="UP001239111"/>
    </source>
</evidence>
<dbReference type="EMBL" id="CM056743">
    <property type="protein sequence ID" value="KAJ8674606.1"/>
    <property type="molecule type" value="Genomic_DNA"/>
</dbReference>
<reference evidence="1" key="1">
    <citation type="submission" date="2023-04" db="EMBL/GenBank/DDBJ databases">
        <title>A chromosome-level genome assembly of the parasitoid wasp Eretmocerus hayati.</title>
        <authorList>
            <person name="Zhong Y."/>
            <person name="Liu S."/>
            <person name="Liu Y."/>
        </authorList>
    </citation>
    <scope>NUCLEOTIDE SEQUENCE</scope>
    <source>
        <strain evidence="1">ZJU_SS_LIU_2023</strain>
    </source>
</reference>
<comment type="caution">
    <text evidence="1">The sequence shown here is derived from an EMBL/GenBank/DDBJ whole genome shotgun (WGS) entry which is preliminary data.</text>
</comment>
<keyword evidence="2" id="KW-1185">Reference proteome</keyword>
<gene>
    <name evidence="1" type="ORF">QAD02_005868</name>
</gene>